<dbReference type="Pfam" id="PF23857">
    <property type="entry name" value="Phage_TAC_19"/>
    <property type="match status" value="1"/>
</dbReference>
<evidence type="ECO:0000313" key="1">
    <source>
        <dbReference type="EMBL" id="DAE12893.1"/>
    </source>
</evidence>
<dbReference type="EMBL" id="BK015559">
    <property type="protein sequence ID" value="DAE12893.1"/>
    <property type="molecule type" value="Genomic_DNA"/>
</dbReference>
<organism evidence="1">
    <name type="scientific">Siphoviridae sp. ctcC24</name>
    <dbReference type="NCBI Taxonomy" id="2825570"/>
    <lineage>
        <taxon>Viruses</taxon>
        <taxon>Duplodnaviria</taxon>
        <taxon>Heunggongvirae</taxon>
        <taxon>Uroviricota</taxon>
        <taxon>Caudoviricetes</taxon>
    </lineage>
</organism>
<name>A0A8S5Q2K0_9CAUD</name>
<dbReference type="InterPro" id="IPR057006">
    <property type="entry name" value="Phage_TAC_19"/>
</dbReference>
<proteinExistence type="predicted"/>
<sequence length="100" mass="11380">MEIKLDGKTYRTKKIKAAYVREAFELIEYVGERVDLEKLDRMIDFVVQLYDEQFTAEDVYNGLEADALYPTLFGAIIGLTNGITEKLESKNVQPEAAPKS</sequence>
<protein>
    <submittedName>
        <fullName evidence="1">Uncharacterized protein</fullName>
    </submittedName>
</protein>
<dbReference type="NCBIfam" id="NF047360">
    <property type="entry name" value="tail_chap_PVL"/>
    <property type="match status" value="1"/>
</dbReference>
<reference evidence="1" key="1">
    <citation type="journal article" date="2021" name="Proc. Natl. Acad. Sci. U.S.A.">
        <title>A Catalog of Tens of Thousands of Viruses from Human Metagenomes Reveals Hidden Associations with Chronic Diseases.</title>
        <authorList>
            <person name="Tisza M.J."/>
            <person name="Buck C.B."/>
        </authorList>
    </citation>
    <scope>NUCLEOTIDE SEQUENCE</scope>
    <source>
        <strain evidence="1">Ctcc24</strain>
    </source>
</reference>
<accession>A0A8S5Q2K0</accession>